<dbReference type="EMBL" id="CAKMUD010000111">
    <property type="protein sequence ID" value="CAH1602203.1"/>
    <property type="molecule type" value="Genomic_DNA"/>
</dbReference>
<dbReference type="AlphaFoldDB" id="A0AAU9QWD1"/>
<comment type="caution">
    <text evidence="1">The sequence shown here is derived from an EMBL/GenBank/DDBJ whole genome shotgun (WGS) entry which is preliminary data.</text>
</comment>
<protein>
    <recommendedName>
        <fullName evidence="3">Peptidylprolyl isomerase</fullName>
    </recommendedName>
</protein>
<gene>
    <name evidence="1" type="ORF">THF1A12_550019</name>
</gene>
<dbReference type="Proteomes" id="UP001295462">
    <property type="component" value="Unassembled WGS sequence"/>
</dbReference>
<proteinExistence type="predicted"/>
<organism evidence="1 2">
    <name type="scientific">Vibrio jasicida</name>
    <dbReference type="NCBI Taxonomy" id="766224"/>
    <lineage>
        <taxon>Bacteria</taxon>
        <taxon>Pseudomonadati</taxon>
        <taxon>Pseudomonadota</taxon>
        <taxon>Gammaproteobacteria</taxon>
        <taxon>Vibrionales</taxon>
        <taxon>Vibrionaceae</taxon>
        <taxon>Vibrio</taxon>
    </lineage>
</organism>
<sequence>MTQTPTVLDGDWVLIHFELGDSSKNQSSAPTTNIRRKIIHKFCA</sequence>
<accession>A0AAU9QWD1</accession>
<evidence type="ECO:0008006" key="3">
    <source>
        <dbReference type="Google" id="ProtNLM"/>
    </source>
</evidence>
<evidence type="ECO:0000313" key="2">
    <source>
        <dbReference type="Proteomes" id="UP001295462"/>
    </source>
</evidence>
<name>A0AAU9QWD1_9VIBR</name>
<reference evidence="1" key="1">
    <citation type="submission" date="2022-01" db="EMBL/GenBank/DDBJ databases">
        <authorList>
            <person name="Lagorce A."/>
        </authorList>
    </citation>
    <scope>NUCLEOTIDE SEQUENCE</scope>
    <source>
        <strain evidence="1">Th15_F1_A12</strain>
    </source>
</reference>
<evidence type="ECO:0000313" key="1">
    <source>
        <dbReference type="EMBL" id="CAH1602203.1"/>
    </source>
</evidence>